<comment type="caution">
    <text evidence="10">The sequence shown here is derived from an EMBL/GenBank/DDBJ whole genome shotgun (WGS) entry which is preliminary data.</text>
</comment>
<dbReference type="Proteomes" id="UP000011135">
    <property type="component" value="Unassembled WGS sequence"/>
</dbReference>
<evidence type="ECO:0000313" key="11">
    <source>
        <dbReference type="Proteomes" id="UP000011135"/>
    </source>
</evidence>
<evidence type="ECO:0000256" key="5">
    <source>
        <dbReference type="ARBA" id="ARBA00023136"/>
    </source>
</evidence>
<keyword evidence="4 7" id="KW-1133">Transmembrane helix</keyword>
<evidence type="ECO:0000259" key="8">
    <source>
        <dbReference type="Pfam" id="PF02687"/>
    </source>
</evidence>
<gene>
    <name evidence="10" type="ORF">C900_01296</name>
</gene>
<evidence type="ECO:0000259" key="9">
    <source>
        <dbReference type="Pfam" id="PF12704"/>
    </source>
</evidence>
<evidence type="ECO:0000256" key="4">
    <source>
        <dbReference type="ARBA" id="ARBA00022989"/>
    </source>
</evidence>
<evidence type="ECO:0000256" key="2">
    <source>
        <dbReference type="ARBA" id="ARBA00022475"/>
    </source>
</evidence>
<dbReference type="RefSeq" id="WP_009578871.1">
    <property type="nucleotide sequence ID" value="NZ_AMZN01000019.1"/>
</dbReference>
<dbReference type="GO" id="GO:0022857">
    <property type="term" value="F:transmembrane transporter activity"/>
    <property type="evidence" value="ECO:0007669"/>
    <property type="project" value="TreeGrafter"/>
</dbReference>
<feature type="transmembrane region" description="Helical" evidence="7">
    <location>
        <begin position="760"/>
        <end position="788"/>
    </location>
</feature>
<dbReference type="eggNOG" id="COG0577">
    <property type="taxonomic scope" value="Bacteria"/>
</dbReference>
<dbReference type="EMBL" id="AMZN01000019">
    <property type="protein sequence ID" value="ELR72518.1"/>
    <property type="molecule type" value="Genomic_DNA"/>
</dbReference>
<protein>
    <submittedName>
        <fullName evidence="10">Putative FtsX-related transmembrane transport protein</fullName>
    </submittedName>
</protein>
<feature type="domain" description="ABC3 transporter permease C-terminal" evidence="8">
    <location>
        <begin position="289"/>
        <end position="406"/>
    </location>
</feature>
<evidence type="ECO:0000256" key="1">
    <source>
        <dbReference type="ARBA" id="ARBA00004651"/>
    </source>
</evidence>
<feature type="transmembrane region" description="Helical" evidence="7">
    <location>
        <begin position="422"/>
        <end position="446"/>
    </location>
</feature>
<name>L8JWD8_9BACT</name>
<feature type="transmembrane region" description="Helical" evidence="7">
    <location>
        <begin position="283"/>
        <end position="303"/>
    </location>
</feature>
<proteinExistence type="inferred from homology"/>
<keyword evidence="11" id="KW-1185">Reference proteome</keyword>
<dbReference type="GO" id="GO:0005886">
    <property type="term" value="C:plasma membrane"/>
    <property type="evidence" value="ECO:0007669"/>
    <property type="project" value="UniProtKB-SubCell"/>
</dbReference>
<feature type="domain" description="MacB-like periplasmic core" evidence="9">
    <location>
        <begin position="435"/>
        <end position="596"/>
    </location>
</feature>
<dbReference type="AlphaFoldDB" id="L8JWD8"/>
<keyword evidence="3 7" id="KW-0812">Transmembrane</keyword>
<feature type="domain" description="ABC3 transporter permease C-terminal" evidence="8">
    <location>
        <begin position="674"/>
        <end position="782"/>
    </location>
</feature>
<organism evidence="10 11">
    <name type="scientific">Fulvivirga imtechensis AK7</name>
    <dbReference type="NCBI Taxonomy" id="1237149"/>
    <lineage>
        <taxon>Bacteria</taxon>
        <taxon>Pseudomonadati</taxon>
        <taxon>Bacteroidota</taxon>
        <taxon>Cytophagia</taxon>
        <taxon>Cytophagales</taxon>
        <taxon>Fulvivirgaceae</taxon>
        <taxon>Fulvivirga</taxon>
    </lineage>
</organism>
<feature type="transmembrane region" description="Helical" evidence="7">
    <location>
        <begin position="379"/>
        <end position="401"/>
    </location>
</feature>
<comment type="similarity">
    <text evidence="6">Belongs to the ABC-4 integral membrane protein family.</text>
</comment>
<dbReference type="InterPro" id="IPR003838">
    <property type="entry name" value="ABC3_permease_C"/>
</dbReference>
<feature type="transmembrane region" description="Helical" evidence="7">
    <location>
        <begin position="20"/>
        <end position="41"/>
    </location>
</feature>
<evidence type="ECO:0000256" key="7">
    <source>
        <dbReference type="SAM" id="Phobius"/>
    </source>
</evidence>
<feature type="transmembrane region" description="Helical" evidence="7">
    <location>
        <begin position="674"/>
        <end position="694"/>
    </location>
</feature>
<dbReference type="InterPro" id="IPR025857">
    <property type="entry name" value="MacB_PCD"/>
</dbReference>
<evidence type="ECO:0000313" key="10">
    <source>
        <dbReference type="EMBL" id="ELR72518.1"/>
    </source>
</evidence>
<sequence length="797" mass="88493">MIKNYLLTAMRALRKSKVTAFINISGLAIGMACCLVIFVYVKNELSYDTFHSQADRIFRFYTIDEALGVTSNSVGITQPVMPAAAKAEIPEVLNATRVLSQGRTRITLGRDYVYADDTKSVEPSFFDIFDYSLNTPEAKQAFNQPRKAIMTQAMATKAFGSEDAVGKMLKINDDEWEVVGIIEDVKHHSHLKLDLLLSLYPAQADSSLAQYLDSWQGLGMVGYALLNDAASEATVESKMKELALKNEAPEFWIPQLQPLKDIHLKSSGILFDSYNKNKGDITYVYSLSAVALFVLLIAAFNFMNLSTAQSSSRAKEVGVRKVLGAFRYNLIKQHLGESLLVCILAAIVAVTLVLAVAPYLNLSLSMSIFDFIFTQSDVYLSIISATLVIGLLAGLYPAFILSKFEPVKILRGKFQTSKNGLLLRKVLVIAQFAASITMIIGTILIYEQLQFIKNKSLGFDKDQIVTFQMNDPGLSQNVRTFRDRLLTYETVEGAASSSNMPGRTFGRTGITPEGASENEQNWIVSALSIDEHYLEVLGMSLVAGRNYSPEAGTDQQEAILVNEALVEQVGWTDPVGKKLSLGNNTERTIIGVVKNFHFASMRHSIEPLIMFYNPNVSSNLSVKVKGDIRNTMQSIESEWNAVYPDYPFEYQFFDQEFDNLFKSDESFSRLVSNFTWLAIFIACLGLFGLSAHMAEQRRKEIGVRKVMGSSVSQIVMLLSREFVILIIVATIVAWPLAYIAVKSWLGDFQYRIDLLSMDSVLVFVASGLLALFIGLLTVSYQSIAAAVVNPVRSLRSE</sequence>
<keyword evidence="5 7" id="KW-0472">Membrane</keyword>
<keyword evidence="2" id="KW-1003">Cell membrane</keyword>
<dbReference type="Pfam" id="PF02687">
    <property type="entry name" value="FtsX"/>
    <property type="match status" value="2"/>
</dbReference>
<feature type="transmembrane region" description="Helical" evidence="7">
    <location>
        <begin position="715"/>
        <end position="740"/>
    </location>
</feature>
<dbReference type="PROSITE" id="PS51257">
    <property type="entry name" value="PROKAR_LIPOPROTEIN"/>
    <property type="match status" value="1"/>
</dbReference>
<evidence type="ECO:0000256" key="6">
    <source>
        <dbReference type="ARBA" id="ARBA00038076"/>
    </source>
</evidence>
<feature type="transmembrane region" description="Helical" evidence="7">
    <location>
        <begin position="339"/>
        <end position="359"/>
    </location>
</feature>
<dbReference type="PANTHER" id="PTHR30572">
    <property type="entry name" value="MEMBRANE COMPONENT OF TRANSPORTER-RELATED"/>
    <property type="match status" value="1"/>
</dbReference>
<feature type="domain" description="MacB-like periplasmic core" evidence="9">
    <location>
        <begin position="21"/>
        <end position="241"/>
    </location>
</feature>
<accession>L8JWD8</accession>
<comment type="subcellular location">
    <subcellularLocation>
        <location evidence="1">Cell membrane</location>
        <topology evidence="1">Multi-pass membrane protein</topology>
    </subcellularLocation>
</comment>
<evidence type="ECO:0000256" key="3">
    <source>
        <dbReference type="ARBA" id="ARBA00022692"/>
    </source>
</evidence>
<dbReference type="Pfam" id="PF12704">
    <property type="entry name" value="MacB_PCD"/>
    <property type="match status" value="2"/>
</dbReference>
<reference evidence="10 11" key="1">
    <citation type="submission" date="2012-12" db="EMBL/GenBank/DDBJ databases">
        <title>Genome assembly of Fulvivirga imtechensis AK7.</title>
        <authorList>
            <person name="Nupur N."/>
            <person name="Khatri I."/>
            <person name="Kumar R."/>
            <person name="Subramanian S."/>
            <person name="Pinnaka A."/>
        </authorList>
    </citation>
    <scope>NUCLEOTIDE SEQUENCE [LARGE SCALE GENOMIC DNA]</scope>
    <source>
        <strain evidence="10 11">AK7</strain>
    </source>
</reference>
<dbReference type="PANTHER" id="PTHR30572:SF4">
    <property type="entry name" value="ABC TRANSPORTER PERMEASE YTRF"/>
    <property type="match status" value="1"/>
</dbReference>
<dbReference type="STRING" id="1237149.C900_01296"/>
<dbReference type="InterPro" id="IPR050250">
    <property type="entry name" value="Macrolide_Exporter_MacB"/>
</dbReference>